<reference evidence="2 3" key="1">
    <citation type="submission" date="2023-06" db="EMBL/GenBank/DDBJ databases">
        <title>Cellulomonas sp. MW4 Whole genome sequence.</title>
        <authorList>
            <person name="Park S."/>
        </authorList>
    </citation>
    <scope>NUCLEOTIDE SEQUENCE [LARGE SCALE GENOMIC DNA]</scope>
    <source>
        <strain evidence="2 3">MW4</strain>
    </source>
</reference>
<protein>
    <submittedName>
        <fullName evidence="2">YbjN domain-containing protein</fullName>
    </submittedName>
</protein>
<comment type="caution">
    <text evidence="2">The sequence shown here is derived from an EMBL/GenBank/DDBJ whole genome shotgun (WGS) entry which is preliminary data.</text>
</comment>
<dbReference type="EMBL" id="JAUCGQ010000002">
    <property type="protein sequence ID" value="MDM7856157.1"/>
    <property type="molecule type" value="Genomic_DNA"/>
</dbReference>
<gene>
    <name evidence="2" type="ORF">QRT04_14565</name>
</gene>
<feature type="compositionally biased region" description="Low complexity" evidence="1">
    <location>
        <begin position="23"/>
        <end position="34"/>
    </location>
</feature>
<feature type="region of interest" description="Disordered" evidence="1">
    <location>
        <begin position="1"/>
        <end position="41"/>
    </location>
</feature>
<dbReference type="Proteomes" id="UP001529338">
    <property type="component" value="Unassembled WGS sequence"/>
</dbReference>
<dbReference type="InterPro" id="IPR019660">
    <property type="entry name" value="Put_sensory_transdc_reg_YbjN"/>
</dbReference>
<accession>A0ABT7SKT6</accession>
<proteinExistence type="predicted"/>
<sequence>MSSFVDRFRRRRPGAAGRGGAVRRGAPSGRGPARTEPVSDAELHDEVAALLARELGVAEPAQENPTPVTPARIAAWMTANEFSYFVDNDGDLGGLWRGRLFYFFLFGEKSEILQVRGQWHREVSIDRLEEVLDICNEWNAERIWPKAYLRVRDNGRVHVVAEVATDLEHGATDEQLSQTLFCGLSTGSMFFDSLDERYPDPAGSAP</sequence>
<keyword evidence="3" id="KW-1185">Reference proteome</keyword>
<dbReference type="Pfam" id="PF10722">
    <property type="entry name" value="YbjN"/>
    <property type="match status" value="1"/>
</dbReference>
<name>A0ABT7SKT6_9CELL</name>
<evidence type="ECO:0000256" key="1">
    <source>
        <dbReference type="SAM" id="MobiDB-lite"/>
    </source>
</evidence>
<dbReference type="CDD" id="cd17511">
    <property type="entry name" value="YbjN_AmyR-like"/>
    <property type="match status" value="1"/>
</dbReference>
<evidence type="ECO:0000313" key="2">
    <source>
        <dbReference type="EMBL" id="MDM7856157.1"/>
    </source>
</evidence>
<organism evidence="2 3">
    <name type="scientific">Cellulomonas alba</name>
    <dbReference type="NCBI Taxonomy" id="3053467"/>
    <lineage>
        <taxon>Bacteria</taxon>
        <taxon>Bacillati</taxon>
        <taxon>Actinomycetota</taxon>
        <taxon>Actinomycetes</taxon>
        <taxon>Micrococcales</taxon>
        <taxon>Cellulomonadaceae</taxon>
        <taxon>Cellulomonas</taxon>
    </lineage>
</organism>
<dbReference type="RefSeq" id="WP_289456238.1">
    <property type="nucleotide sequence ID" value="NZ_JAUCGQ010000002.1"/>
</dbReference>
<evidence type="ECO:0000313" key="3">
    <source>
        <dbReference type="Proteomes" id="UP001529338"/>
    </source>
</evidence>